<feature type="region of interest" description="Disordered" evidence="1">
    <location>
        <begin position="132"/>
        <end position="210"/>
    </location>
</feature>
<organism evidence="2 3">
    <name type="scientific">Ascaris lumbricoides</name>
    <name type="common">Giant roundworm</name>
    <dbReference type="NCBI Taxonomy" id="6252"/>
    <lineage>
        <taxon>Eukaryota</taxon>
        <taxon>Metazoa</taxon>
        <taxon>Ecdysozoa</taxon>
        <taxon>Nematoda</taxon>
        <taxon>Chromadorea</taxon>
        <taxon>Rhabditida</taxon>
        <taxon>Spirurina</taxon>
        <taxon>Ascaridomorpha</taxon>
        <taxon>Ascaridoidea</taxon>
        <taxon>Ascarididae</taxon>
        <taxon>Ascaris</taxon>
    </lineage>
</organism>
<proteinExistence type="predicted"/>
<name>A0A0M3IV19_ASCLU</name>
<evidence type="ECO:0000313" key="2">
    <source>
        <dbReference type="Proteomes" id="UP000036681"/>
    </source>
</evidence>
<keyword evidence="2" id="KW-1185">Reference proteome</keyword>
<evidence type="ECO:0000256" key="1">
    <source>
        <dbReference type="SAM" id="MobiDB-lite"/>
    </source>
</evidence>
<dbReference type="WBParaSite" id="ALUE_0002259701-mRNA-1">
    <property type="protein sequence ID" value="ALUE_0002259701-mRNA-1"/>
    <property type="gene ID" value="ALUE_0002259701"/>
</dbReference>
<evidence type="ECO:0000313" key="3">
    <source>
        <dbReference type="WBParaSite" id="ALUE_0002259701-mRNA-1"/>
    </source>
</evidence>
<dbReference type="Proteomes" id="UP000036681">
    <property type="component" value="Unplaced"/>
</dbReference>
<reference evidence="3" key="1">
    <citation type="submission" date="2017-02" db="UniProtKB">
        <authorList>
            <consortium name="WormBaseParasite"/>
        </authorList>
    </citation>
    <scope>IDENTIFICATION</scope>
</reference>
<feature type="compositionally biased region" description="Low complexity" evidence="1">
    <location>
        <begin position="182"/>
        <end position="210"/>
    </location>
</feature>
<accession>A0A0M3IV19</accession>
<sequence>MVCSYLKGVSAGTVSFKCAAVASDVIELKLPDIRMNLLSSSTLVALFVCCTLSIDCECRIFARLKRQTVVSSNAKANGTGENVDTSAISDQYKTSSGIIGMNVSASGAAVGANSSSLEGNAFGSVGNTSVQGTGNAESTGKNSSSSTNINGQIYGGNQSLTSQQMASGSGVGDTSASAVGNGIIQQGGQSSEYSGANNQANAGASGSLSSSSSVVANQTLTWQSILS</sequence>
<feature type="compositionally biased region" description="Polar residues" evidence="1">
    <location>
        <begin position="132"/>
        <end position="178"/>
    </location>
</feature>
<protein>
    <submittedName>
        <fullName evidence="3">Sericin-1-like</fullName>
    </submittedName>
</protein>
<dbReference type="AlphaFoldDB" id="A0A0M3IV19"/>